<comment type="caution">
    <text evidence="2">The sequence shown here is derived from an EMBL/GenBank/DDBJ whole genome shotgun (WGS) entry which is preliminary data.</text>
</comment>
<dbReference type="PANTHER" id="PTHR15032">
    <property type="entry name" value="N-ACYL-PHOSPHATIDYLETHANOLAMINE-HYDROLYZING PHOSPHOLIPASE D"/>
    <property type="match status" value="1"/>
</dbReference>
<proteinExistence type="predicted"/>
<dbReference type="PANTHER" id="PTHR15032:SF4">
    <property type="entry name" value="N-ACYL-PHOSPHATIDYLETHANOLAMINE-HYDROLYZING PHOSPHOLIPASE D"/>
    <property type="match status" value="1"/>
</dbReference>
<name>A0ABT7AK20_9HYPH</name>
<protein>
    <submittedName>
        <fullName evidence="2">MBL fold metallo-hydrolase</fullName>
    </submittedName>
</protein>
<evidence type="ECO:0000259" key="1">
    <source>
        <dbReference type="Pfam" id="PF12706"/>
    </source>
</evidence>
<dbReference type="RefSeq" id="WP_283741722.1">
    <property type="nucleotide sequence ID" value="NZ_JASJEV010000012.1"/>
</dbReference>
<dbReference type="InterPro" id="IPR001279">
    <property type="entry name" value="Metallo-B-lactamas"/>
</dbReference>
<keyword evidence="3" id="KW-1185">Reference proteome</keyword>
<reference evidence="2 3" key="1">
    <citation type="submission" date="2023-05" db="EMBL/GenBank/DDBJ databases">
        <title>Chelatococcus sp. nov., a moderately thermophilic bacterium isolated from hot spring microbial mat.</title>
        <authorList>
            <person name="Hu C.-J."/>
            <person name="Li W.-J."/>
        </authorList>
    </citation>
    <scope>NUCLEOTIDE SEQUENCE [LARGE SCALE GENOMIC DNA]</scope>
    <source>
        <strain evidence="2 3">SYSU G07232</strain>
    </source>
</reference>
<dbReference type="SUPFAM" id="SSF56281">
    <property type="entry name" value="Metallo-hydrolase/oxidoreductase"/>
    <property type="match status" value="1"/>
</dbReference>
<feature type="domain" description="Metallo-beta-lactamase" evidence="1">
    <location>
        <begin position="116"/>
        <end position="316"/>
    </location>
</feature>
<evidence type="ECO:0000313" key="2">
    <source>
        <dbReference type="EMBL" id="MDJ1159723.1"/>
    </source>
</evidence>
<evidence type="ECO:0000313" key="3">
    <source>
        <dbReference type="Proteomes" id="UP001321492"/>
    </source>
</evidence>
<dbReference type="Pfam" id="PF12706">
    <property type="entry name" value="Lactamase_B_2"/>
    <property type="match status" value="1"/>
</dbReference>
<dbReference type="InterPro" id="IPR036866">
    <property type="entry name" value="RibonucZ/Hydroxyglut_hydro"/>
</dbReference>
<dbReference type="EMBL" id="JASJEV010000012">
    <property type="protein sequence ID" value="MDJ1159723.1"/>
    <property type="molecule type" value="Genomic_DNA"/>
</dbReference>
<organism evidence="2 3">
    <name type="scientific">Chelatococcus albus</name>
    <dbReference type="NCBI Taxonomy" id="3047466"/>
    <lineage>
        <taxon>Bacteria</taxon>
        <taxon>Pseudomonadati</taxon>
        <taxon>Pseudomonadota</taxon>
        <taxon>Alphaproteobacteria</taxon>
        <taxon>Hyphomicrobiales</taxon>
        <taxon>Chelatococcaceae</taxon>
        <taxon>Chelatococcus</taxon>
    </lineage>
</organism>
<dbReference type="Proteomes" id="UP001321492">
    <property type="component" value="Unassembled WGS sequence"/>
</dbReference>
<sequence>MNRRALLKLAGVPAAFLTAGTGLFGAWFARARERNPYYQGPPSDHFDGLRFFNPEGSAEKSLLDLFRAFYVDRHEPWPDRYPSPFRDRPPPRVDGRTLRVAAIGHASFLIQTAGLNILLDPVFAERASPVPFAGPKRVNDPGIAFDDLPRIDVVLVTHNHYDHLDVAFLSRLAARDAPRVVTPLGNDVIMRAHNPAIRAEAYDWGAQVILSEAVAVHLVPTLHWSARGIADRRKALWASFVLEGPGGRTYLVGDTGFGDGRNFREARRRFGGFRLALLPIGAYEPRWFMKDFHMNPEEAVAACLACGASYAVGHHWGTFKLTAEGVERPRESLAAALAAREFPAERFRTLRPGEVWHVPEA</sequence>
<accession>A0ABT7AK20</accession>
<gene>
    <name evidence="2" type="ORF">QNA08_15975</name>
</gene>
<dbReference type="Gene3D" id="3.60.15.10">
    <property type="entry name" value="Ribonuclease Z/Hydroxyacylglutathione hydrolase-like"/>
    <property type="match status" value="1"/>
</dbReference>